<evidence type="ECO:0000256" key="3">
    <source>
        <dbReference type="ARBA" id="ARBA00022833"/>
    </source>
</evidence>
<sequence>MVVLLILIASDGSSLITRQCGGGGRRQEGSVVNAAPCSVQAGDEKDGVAPKCFCGMYAIFYLSKTNTNPNRLFFGCPFFKISSQFFIYMDEVKQPYCKFFVWVDNHIERIGCMEPTKKLDDNQSLDVEEYFGKKKLENKMTDLEQSLIYLENKKSSNF</sequence>
<evidence type="ECO:0000256" key="1">
    <source>
        <dbReference type="ARBA" id="ARBA00022723"/>
    </source>
</evidence>
<feature type="signal peptide" evidence="5">
    <location>
        <begin position="1"/>
        <end position="15"/>
    </location>
</feature>
<organism evidence="7 8">
    <name type="scientific">Arachis hypogaea</name>
    <name type="common">Peanut</name>
    <dbReference type="NCBI Taxonomy" id="3818"/>
    <lineage>
        <taxon>Eukaryota</taxon>
        <taxon>Viridiplantae</taxon>
        <taxon>Streptophyta</taxon>
        <taxon>Embryophyta</taxon>
        <taxon>Tracheophyta</taxon>
        <taxon>Spermatophyta</taxon>
        <taxon>Magnoliopsida</taxon>
        <taxon>eudicotyledons</taxon>
        <taxon>Gunneridae</taxon>
        <taxon>Pentapetalae</taxon>
        <taxon>rosids</taxon>
        <taxon>fabids</taxon>
        <taxon>Fabales</taxon>
        <taxon>Fabaceae</taxon>
        <taxon>Papilionoideae</taxon>
        <taxon>50 kb inversion clade</taxon>
        <taxon>dalbergioids sensu lato</taxon>
        <taxon>Dalbergieae</taxon>
        <taxon>Pterocarpus clade</taxon>
        <taxon>Arachis</taxon>
    </lineage>
</organism>
<protein>
    <recommendedName>
        <fullName evidence="6">GRF-type domain-containing protein</fullName>
    </recommendedName>
</protein>
<reference evidence="7 8" key="1">
    <citation type="submission" date="2019-01" db="EMBL/GenBank/DDBJ databases">
        <title>Sequencing of cultivated peanut Arachis hypogaea provides insights into genome evolution and oil improvement.</title>
        <authorList>
            <person name="Chen X."/>
        </authorList>
    </citation>
    <scope>NUCLEOTIDE SEQUENCE [LARGE SCALE GENOMIC DNA]</scope>
    <source>
        <strain evidence="8">cv. Fuhuasheng</strain>
        <tissue evidence="7">Leaves</tissue>
    </source>
</reference>
<dbReference type="AlphaFoldDB" id="A0A445C9H0"/>
<feature type="domain" description="GRF-type" evidence="6">
    <location>
        <begin position="52"/>
        <end position="106"/>
    </location>
</feature>
<feature type="chain" id="PRO_5019128670" description="GRF-type domain-containing protein" evidence="5">
    <location>
        <begin position="16"/>
        <end position="158"/>
    </location>
</feature>
<evidence type="ECO:0000256" key="2">
    <source>
        <dbReference type="ARBA" id="ARBA00022771"/>
    </source>
</evidence>
<dbReference type="PROSITE" id="PS51999">
    <property type="entry name" value="ZF_GRF"/>
    <property type="match status" value="1"/>
</dbReference>
<evidence type="ECO:0000256" key="5">
    <source>
        <dbReference type="SAM" id="SignalP"/>
    </source>
</evidence>
<evidence type="ECO:0000259" key="6">
    <source>
        <dbReference type="PROSITE" id="PS51999"/>
    </source>
</evidence>
<keyword evidence="3" id="KW-0862">Zinc</keyword>
<evidence type="ECO:0000313" key="7">
    <source>
        <dbReference type="EMBL" id="RYR47617.1"/>
    </source>
</evidence>
<dbReference type="InterPro" id="IPR010666">
    <property type="entry name" value="Znf_GRF"/>
</dbReference>
<proteinExistence type="predicted"/>
<dbReference type="EMBL" id="SDMP01000007">
    <property type="protein sequence ID" value="RYR47617.1"/>
    <property type="molecule type" value="Genomic_DNA"/>
</dbReference>
<dbReference type="GO" id="GO:0008270">
    <property type="term" value="F:zinc ion binding"/>
    <property type="evidence" value="ECO:0007669"/>
    <property type="project" value="UniProtKB-KW"/>
</dbReference>
<name>A0A445C9H0_ARAHY</name>
<evidence type="ECO:0000313" key="8">
    <source>
        <dbReference type="Proteomes" id="UP000289738"/>
    </source>
</evidence>
<accession>A0A445C9H0</accession>
<keyword evidence="5" id="KW-0732">Signal</keyword>
<keyword evidence="8" id="KW-1185">Reference proteome</keyword>
<gene>
    <name evidence="7" type="ORF">Ahy_A07g033560</name>
</gene>
<dbReference type="Proteomes" id="UP000289738">
    <property type="component" value="Chromosome A07"/>
</dbReference>
<comment type="caution">
    <text evidence="7">The sequence shown here is derived from an EMBL/GenBank/DDBJ whole genome shotgun (WGS) entry which is preliminary data.</text>
</comment>
<evidence type="ECO:0000256" key="4">
    <source>
        <dbReference type="PROSITE-ProRule" id="PRU01343"/>
    </source>
</evidence>
<keyword evidence="2 4" id="KW-0863">Zinc-finger</keyword>
<dbReference type="PANTHER" id="PTHR33248">
    <property type="entry name" value="ZINC ION-BINDING PROTEIN"/>
    <property type="match status" value="1"/>
</dbReference>
<keyword evidence="1" id="KW-0479">Metal-binding</keyword>